<dbReference type="Proteomes" id="UP000284416">
    <property type="component" value="Unassembled WGS sequence"/>
</dbReference>
<keyword evidence="3" id="KW-1185">Reference proteome</keyword>
<proteinExistence type="predicted"/>
<evidence type="ECO:0000313" key="3">
    <source>
        <dbReference type="Proteomes" id="UP000284416"/>
    </source>
</evidence>
<sequence>MGRFNDANQFPAGCSGKVETPQAPWRRGGSNDAPRKAKCLKRKSTIRFYLERKSIVQPI</sequence>
<comment type="caution">
    <text evidence="2">The sequence shown here is derived from an EMBL/GenBank/DDBJ whole genome shotgun (WGS) entry which is preliminary data.</text>
</comment>
<organism evidence="2 3">
    <name type="scientific">Neobacillus notoginsengisoli</name>
    <dbReference type="NCBI Taxonomy" id="1578198"/>
    <lineage>
        <taxon>Bacteria</taxon>
        <taxon>Bacillati</taxon>
        <taxon>Bacillota</taxon>
        <taxon>Bacilli</taxon>
        <taxon>Bacillales</taxon>
        <taxon>Bacillaceae</taxon>
        <taxon>Neobacillus</taxon>
    </lineage>
</organism>
<evidence type="ECO:0000256" key="1">
    <source>
        <dbReference type="SAM" id="MobiDB-lite"/>
    </source>
</evidence>
<accession>A0A417YKV8</accession>
<evidence type="ECO:0000313" key="2">
    <source>
        <dbReference type="EMBL" id="RHW33947.1"/>
    </source>
</evidence>
<name>A0A417YKV8_9BACI</name>
<dbReference type="AlphaFoldDB" id="A0A417YKV8"/>
<dbReference type="EMBL" id="QWEG01000016">
    <property type="protein sequence ID" value="RHW33947.1"/>
    <property type="molecule type" value="Genomic_DNA"/>
</dbReference>
<feature type="region of interest" description="Disordered" evidence="1">
    <location>
        <begin position="1"/>
        <end position="36"/>
    </location>
</feature>
<protein>
    <submittedName>
        <fullName evidence="2">Uncharacterized protein</fullName>
    </submittedName>
</protein>
<reference evidence="2 3" key="1">
    <citation type="journal article" date="2017" name="Int. J. Syst. Evol. Microbiol.">
        <title>Bacillus notoginsengisoli sp. nov., a novel bacterium isolated from the rhizosphere of Panax notoginseng.</title>
        <authorList>
            <person name="Zhang M.Y."/>
            <person name="Cheng J."/>
            <person name="Cai Y."/>
            <person name="Zhang T.Y."/>
            <person name="Wu Y.Y."/>
            <person name="Manikprabhu D."/>
            <person name="Li W.J."/>
            <person name="Zhang Y.X."/>
        </authorList>
    </citation>
    <scope>NUCLEOTIDE SEQUENCE [LARGE SCALE GENOMIC DNA]</scope>
    <source>
        <strain evidence="2 3">JCM 30743</strain>
    </source>
</reference>
<gene>
    <name evidence="2" type="ORF">D1B31_20060</name>
</gene>